<sequence length="85" mass="9603">TFVCRSTDDQFEPEWTYENGTIINPSMSSEQQITSYLLSETRSVYLRLAPVVAGTYICRSRPVDMQMAKEEVTITTTSITLIAES</sequence>
<name>A0A815ZF43_9BILA</name>
<dbReference type="AlphaFoldDB" id="A0A815ZF43"/>
<dbReference type="InterPro" id="IPR007110">
    <property type="entry name" value="Ig-like_dom"/>
</dbReference>
<dbReference type="PROSITE" id="PS50835">
    <property type="entry name" value="IG_LIKE"/>
    <property type="match status" value="1"/>
</dbReference>
<gene>
    <name evidence="2" type="ORF">SEV965_LOCUS39897</name>
</gene>
<protein>
    <recommendedName>
        <fullName evidence="1">Ig-like domain-containing protein</fullName>
    </recommendedName>
</protein>
<feature type="non-terminal residue" evidence="2">
    <location>
        <position position="1"/>
    </location>
</feature>
<evidence type="ECO:0000313" key="2">
    <source>
        <dbReference type="EMBL" id="CAF1581456.1"/>
    </source>
</evidence>
<evidence type="ECO:0000313" key="3">
    <source>
        <dbReference type="Proteomes" id="UP000663889"/>
    </source>
</evidence>
<feature type="domain" description="Ig-like" evidence="1">
    <location>
        <begin position="1"/>
        <end position="75"/>
    </location>
</feature>
<proteinExistence type="predicted"/>
<comment type="caution">
    <text evidence="2">The sequence shown here is derived from an EMBL/GenBank/DDBJ whole genome shotgun (WGS) entry which is preliminary data.</text>
</comment>
<dbReference type="EMBL" id="CAJNOU010018954">
    <property type="protein sequence ID" value="CAF1581456.1"/>
    <property type="molecule type" value="Genomic_DNA"/>
</dbReference>
<reference evidence="2" key="1">
    <citation type="submission" date="2021-02" db="EMBL/GenBank/DDBJ databases">
        <authorList>
            <person name="Nowell W R."/>
        </authorList>
    </citation>
    <scope>NUCLEOTIDE SEQUENCE</scope>
</reference>
<evidence type="ECO:0000259" key="1">
    <source>
        <dbReference type="PROSITE" id="PS50835"/>
    </source>
</evidence>
<dbReference type="Proteomes" id="UP000663889">
    <property type="component" value="Unassembled WGS sequence"/>
</dbReference>
<organism evidence="2 3">
    <name type="scientific">Rotaria sordida</name>
    <dbReference type="NCBI Taxonomy" id="392033"/>
    <lineage>
        <taxon>Eukaryota</taxon>
        <taxon>Metazoa</taxon>
        <taxon>Spiralia</taxon>
        <taxon>Gnathifera</taxon>
        <taxon>Rotifera</taxon>
        <taxon>Eurotatoria</taxon>
        <taxon>Bdelloidea</taxon>
        <taxon>Philodinida</taxon>
        <taxon>Philodinidae</taxon>
        <taxon>Rotaria</taxon>
    </lineage>
</organism>
<accession>A0A815ZF43</accession>